<dbReference type="SMART" id="SM00398">
    <property type="entry name" value="HMG"/>
    <property type="match status" value="1"/>
</dbReference>
<dbReference type="GO" id="GO:0035101">
    <property type="term" value="C:FACT complex"/>
    <property type="evidence" value="ECO:0007669"/>
    <property type="project" value="TreeGrafter"/>
</dbReference>
<keyword evidence="5 12" id="KW-0227">DNA damage</keyword>
<evidence type="ECO:0000256" key="2">
    <source>
        <dbReference type="ARBA" id="ARBA00011111"/>
    </source>
</evidence>
<keyword evidence="8 12" id="KW-0804">Transcription</keyword>
<dbReference type="PRINTS" id="PR00887">
    <property type="entry name" value="SSRCOGNITION"/>
</dbReference>
<dbReference type="SUPFAM" id="SSF50729">
    <property type="entry name" value="PH domain-like"/>
    <property type="match status" value="1"/>
</dbReference>
<dbReference type="InterPro" id="IPR009071">
    <property type="entry name" value="HMG_box_dom"/>
</dbReference>
<comment type="similarity">
    <text evidence="1 12">Belongs to the SSRP1 family.</text>
</comment>
<dbReference type="PANTHER" id="PTHR45849:SF1">
    <property type="entry name" value="FACT COMPLEX SUBUNIT SSRP1"/>
    <property type="match status" value="1"/>
</dbReference>
<comment type="subunit">
    <text evidence="2">Component of the FACT complex, a stable heterodimer of SPT16 and SSRP1.</text>
</comment>
<evidence type="ECO:0000259" key="14">
    <source>
        <dbReference type="PROSITE" id="PS50118"/>
    </source>
</evidence>
<comment type="function">
    <text evidence="12">Component of the FACT complex, a general chromatin factor that acts to reorganize nucleosomes. The FACT complex is involved in multiple processes that require DNA as a template such as mRNA elongation, DNA replication and DNA repair. During transcription elongation the FACT complex acts as a histone chaperone that both destabilizes and restores nucleosomal structure. It facilitates the passage of RNA polymerase II and transcription by promoting the dissociation of one histone H2A-H2B dimer from the nucleosome, then subsequently promotes the reestablishment of the nucleosome following the passage of RNA polymerase II.</text>
</comment>
<feature type="DNA-binding region" description="HMG box" evidence="11">
    <location>
        <begin position="585"/>
        <end position="653"/>
    </location>
</feature>
<evidence type="ECO:0000256" key="5">
    <source>
        <dbReference type="ARBA" id="ARBA00022763"/>
    </source>
</evidence>
<dbReference type="Pfam" id="PF17292">
    <property type="entry name" value="POB3_N"/>
    <property type="match status" value="1"/>
</dbReference>
<dbReference type="InterPro" id="IPR013719">
    <property type="entry name" value="RTT106/SPT16-like_middle_dom"/>
</dbReference>
<dbReference type="InterPro" id="IPR035417">
    <property type="entry name" value="SSRP1/POB3_N"/>
</dbReference>
<protein>
    <recommendedName>
        <fullName evidence="12">FACT complex subunit SSRP1</fullName>
    </recommendedName>
</protein>
<evidence type="ECO:0000256" key="9">
    <source>
        <dbReference type="ARBA" id="ARBA00023204"/>
    </source>
</evidence>
<feature type="domain" description="HMG box" evidence="14">
    <location>
        <begin position="585"/>
        <end position="653"/>
    </location>
</feature>
<dbReference type="EMBL" id="JALJOQ010000004">
    <property type="protein sequence ID" value="KAK9813590.1"/>
    <property type="molecule type" value="Genomic_DNA"/>
</dbReference>
<dbReference type="GO" id="GO:0003677">
    <property type="term" value="F:DNA binding"/>
    <property type="evidence" value="ECO:0007669"/>
    <property type="project" value="UniProtKB-UniRule"/>
</dbReference>
<evidence type="ECO:0000256" key="8">
    <source>
        <dbReference type="ARBA" id="ARBA00023163"/>
    </source>
</evidence>
<dbReference type="FunFam" id="1.10.30.10:FF:000016">
    <property type="entry name" value="FACT complex subunit SSRP1"/>
    <property type="match status" value="1"/>
</dbReference>
<dbReference type="Gene3D" id="2.30.29.150">
    <property type="match status" value="1"/>
</dbReference>
<dbReference type="InterPro" id="IPR011993">
    <property type="entry name" value="PH-like_dom_sf"/>
</dbReference>
<dbReference type="CDD" id="cd13230">
    <property type="entry name" value="PH1_SSRP1-like"/>
    <property type="match status" value="1"/>
</dbReference>
<dbReference type="InterPro" id="IPR050454">
    <property type="entry name" value="RTT106/SSRP1_HistChap/FACT"/>
</dbReference>
<dbReference type="InterPro" id="IPR000969">
    <property type="entry name" value="SSRP1/POB3"/>
</dbReference>
<dbReference type="GO" id="GO:0031491">
    <property type="term" value="F:nucleosome binding"/>
    <property type="evidence" value="ECO:0007669"/>
    <property type="project" value="TreeGrafter"/>
</dbReference>
<dbReference type="Proteomes" id="UP001465755">
    <property type="component" value="Unassembled WGS sequence"/>
</dbReference>
<organism evidence="15 16">
    <name type="scientific">Symbiochloris irregularis</name>
    <dbReference type="NCBI Taxonomy" id="706552"/>
    <lineage>
        <taxon>Eukaryota</taxon>
        <taxon>Viridiplantae</taxon>
        <taxon>Chlorophyta</taxon>
        <taxon>core chlorophytes</taxon>
        <taxon>Trebouxiophyceae</taxon>
        <taxon>Trebouxiales</taxon>
        <taxon>Trebouxiaceae</taxon>
        <taxon>Symbiochloris</taxon>
    </lineage>
</organism>
<evidence type="ECO:0000256" key="10">
    <source>
        <dbReference type="ARBA" id="ARBA00023242"/>
    </source>
</evidence>
<feature type="region of interest" description="Disordered" evidence="13">
    <location>
        <begin position="485"/>
        <end position="589"/>
    </location>
</feature>
<dbReference type="FunFam" id="2.30.29.150:FF:000001">
    <property type="entry name" value="Fact complex subunit ssrp1"/>
    <property type="match status" value="1"/>
</dbReference>
<name>A0AAW1PYW9_9CHLO</name>
<dbReference type="Gene3D" id="2.30.29.30">
    <property type="entry name" value="Pleckstrin-homology domain (PH domain)/Phosphotyrosine-binding domain (PTB)"/>
    <property type="match status" value="2"/>
</dbReference>
<keyword evidence="9 12" id="KW-0234">DNA repair</keyword>
<dbReference type="SUPFAM" id="SSF47095">
    <property type="entry name" value="HMG-box"/>
    <property type="match status" value="1"/>
</dbReference>
<dbReference type="CDD" id="cd13231">
    <property type="entry name" value="PH2_SSRP1-like"/>
    <property type="match status" value="1"/>
</dbReference>
<keyword evidence="16" id="KW-1185">Reference proteome</keyword>
<evidence type="ECO:0000256" key="3">
    <source>
        <dbReference type="ARBA" id="ARBA00022454"/>
    </source>
</evidence>
<dbReference type="Gene3D" id="2.30.29.220">
    <property type="entry name" value="Structure-specific recognition protein (SSRP1)"/>
    <property type="match status" value="1"/>
</dbReference>
<feature type="compositionally biased region" description="Acidic residues" evidence="13">
    <location>
        <begin position="490"/>
        <end position="501"/>
    </location>
</feature>
<evidence type="ECO:0000256" key="12">
    <source>
        <dbReference type="RuleBase" id="RU364013"/>
    </source>
</evidence>
<dbReference type="CDD" id="cd01390">
    <property type="entry name" value="HMG-box_NHP6-like"/>
    <property type="match status" value="1"/>
</dbReference>
<evidence type="ECO:0000256" key="6">
    <source>
        <dbReference type="ARBA" id="ARBA00023015"/>
    </source>
</evidence>
<dbReference type="InterPro" id="IPR048993">
    <property type="entry name" value="SSRP1-like_PH1"/>
</dbReference>
<keyword evidence="4 12" id="KW-0235">DNA replication</keyword>
<dbReference type="Pfam" id="PF21103">
    <property type="entry name" value="PH1_SSRP1-like"/>
    <property type="match status" value="1"/>
</dbReference>
<accession>A0AAW1PYW9</accession>
<evidence type="ECO:0000313" key="16">
    <source>
        <dbReference type="Proteomes" id="UP001465755"/>
    </source>
</evidence>
<dbReference type="Gene3D" id="1.10.30.10">
    <property type="entry name" value="High mobility group box domain"/>
    <property type="match status" value="1"/>
</dbReference>
<evidence type="ECO:0000313" key="15">
    <source>
        <dbReference type="EMBL" id="KAK9813590.1"/>
    </source>
</evidence>
<evidence type="ECO:0000256" key="1">
    <source>
        <dbReference type="ARBA" id="ARBA00010060"/>
    </source>
</evidence>
<feature type="compositionally biased region" description="Low complexity" evidence="13">
    <location>
        <begin position="518"/>
        <end position="532"/>
    </location>
</feature>
<evidence type="ECO:0000256" key="13">
    <source>
        <dbReference type="SAM" id="MobiDB-lite"/>
    </source>
</evidence>
<keyword evidence="10 11" id="KW-0539">Nucleus</keyword>
<dbReference type="GO" id="GO:0006260">
    <property type="term" value="P:DNA replication"/>
    <property type="evidence" value="ECO:0007669"/>
    <property type="project" value="UniProtKB-KW"/>
</dbReference>
<reference evidence="15 16" key="1">
    <citation type="journal article" date="2024" name="Nat. Commun.">
        <title>Phylogenomics reveals the evolutionary origins of lichenization in chlorophyte algae.</title>
        <authorList>
            <person name="Puginier C."/>
            <person name="Libourel C."/>
            <person name="Otte J."/>
            <person name="Skaloud P."/>
            <person name="Haon M."/>
            <person name="Grisel S."/>
            <person name="Petersen M."/>
            <person name="Berrin J.G."/>
            <person name="Delaux P.M."/>
            <person name="Dal Grande F."/>
            <person name="Keller J."/>
        </authorList>
    </citation>
    <scope>NUCLEOTIDE SEQUENCE [LARGE SCALE GENOMIC DNA]</scope>
    <source>
        <strain evidence="15 16">SAG 2036</strain>
    </source>
</reference>
<comment type="caution">
    <text evidence="15">The sequence shown here is derived from an EMBL/GenBank/DDBJ whole genome shotgun (WGS) entry which is preliminary data.</text>
</comment>
<dbReference type="PANTHER" id="PTHR45849">
    <property type="entry name" value="FACT COMPLEX SUBUNIT SSRP1"/>
    <property type="match status" value="1"/>
</dbReference>
<keyword evidence="7 11" id="KW-0238">DNA-binding</keyword>
<evidence type="ECO:0000256" key="7">
    <source>
        <dbReference type="ARBA" id="ARBA00023125"/>
    </source>
</evidence>
<dbReference type="InterPro" id="IPR038167">
    <property type="entry name" value="SSRP1_sf"/>
</dbReference>
<dbReference type="GO" id="GO:0006281">
    <property type="term" value="P:DNA repair"/>
    <property type="evidence" value="ECO:0007669"/>
    <property type="project" value="UniProtKB-KW"/>
</dbReference>
<dbReference type="Pfam" id="PF08512">
    <property type="entry name" value="Rttp106-like_middle"/>
    <property type="match status" value="1"/>
</dbReference>
<comment type="subcellular location">
    <subcellularLocation>
        <location evidence="12">Nucleus</location>
    </subcellularLocation>
    <subcellularLocation>
        <location evidence="12">Chromosome</location>
    </subcellularLocation>
</comment>
<dbReference type="Pfam" id="PF00505">
    <property type="entry name" value="HMG_box"/>
    <property type="match status" value="1"/>
</dbReference>
<keyword evidence="3 12" id="KW-0158">Chromosome</keyword>
<evidence type="ECO:0000256" key="4">
    <source>
        <dbReference type="ARBA" id="ARBA00022705"/>
    </source>
</evidence>
<proteinExistence type="inferred from homology"/>
<gene>
    <name evidence="15" type="ORF">WJX73_008969</name>
</gene>
<dbReference type="SMART" id="SM01287">
    <property type="entry name" value="Rtt106"/>
    <property type="match status" value="1"/>
</dbReference>
<dbReference type="InterPro" id="IPR036910">
    <property type="entry name" value="HMG_box_dom_sf"/>
</dbReference>
<keyword evidence="6 12" id="KW-0805">Transcription regulation</keyword>
<dbReference type="GO" id="GO:0042393">
    <property type="term" value="F:histone binding"/>
    <property type="evidence" value="ECO:0007669"/>
    <property type="project" value="TreeGrafter"/>
</dbReference>
<dbReference type="Pfam" id="PF03531">
    <property type="entry name" value="SSrecog"/>
    <property type="match status" value="1"/>
</dbReference>
<dbReference type="PROSITE" id="PS50118">
    <property type="entry name" value="HMG_BOX_2"/>
    <property type="match status" value="1"/>
</dbReference>
<dbReference type="InterPro" id="IPR024954">
    <property type="entry name" value="SSRP1_DD"/>
</dbReference>
<sequence length="666" mass="72790">MAEANGHAASPSSSFQFSNVALGTRSGTSEGQLWLSHKGLFWKKLGGGRTIEVPKQELTGLAWSKAPHGGQVAISRSSAPLLQFQNFRDKDADKLEQACKSLDLRWKKEEMSVVGRNWGQASIEGGTLVFTVAGKPAFRIPLKDVGQVQQARDEVNFDFPVDDTGGEREDALVGMSFHVPKDTSQYAGDDDTASNKVFYDAIMEHIDNDTATGDAVVSFDNVTVMAPRGRFTVELYLSSLKLEGQAQDFRIQYDSITRLLVLPKSRTPHTVVVISVDPPIRKGQTFYQHLLAQFDSDEQMEPFELDITDEQLAAKNKDLKHELTREQEGAKYDIFARVLRGLSNSKLAKPGKFRTADGQGYAVRCSYKADEGFLYPLERAFFYIHKPPMLLPHDEIASIEFMRQGGGVLAASAKTFDLSIRLASNDQDHVFRGIQKSEWTNLFNFIQAKKLRIDNLREAEMGPGAAVPQALDLGDDIDTGMAQMQAKGELDDEDEEDEDFDVGGAEAEAAAAEEEAEAASSSGGSDVDAHASPAPKAKKVKRSTEDGASPKQPKVSKKAAKAAAADDEGGAGAKKKRKKKDKNAPKGALSSYMFFGNANREQIKADNPGAPVTEIAKFIGAKWKEATAEDKAPFEEQARQDKERYKEQMAEYKAKLAAEGGGADSD</sequence>
<evidence type="ECO:0000256" key="11">
    <source>
        <dbReference type="PROSITE-ProRule" id="PRU00267"/>
    </source>
</evidence>
<dbReference type="AlphaFoldDB" id="A0AAW1PYW9"/>